<dbReference type="RefSeq" id="WP_050351481.1">
    <property type="nucleotide sequence ID" value="NZ_BOSN01000003.1"/>
</dbReference>
<accession>A0A0L0QL48</accession>
<comment type="caution">
    <text evidence="2">The sequence shown here is derived from an EMBL/GenBank/DDBJ whole genome shotgun (WGS) entry which is preliminary data.</text>
</comment>
<dbReference type="Gene3D" id="3.40.630.30">
    <property type="match status" value="1"/>
</dbReference>
<evidence type="ECO:0000313" key="3">
    <source>
        <dbReference type="Proteomes" id="UP000036780"/>
    </source>
</evidence>
<dbReference type="Proteomes" id="UP000036780">
    <property type="component" value="Unassembled WGS sequence"/>
</dbReference>
<reference evidence="3" key="1">
    <citation type="submission" date="2015-07" db="EMBL/GenBank/DDBJ databases">
        <title>Fjat-10053 dsm26.</title>
        <authorList>
            <person name="Liu B."/>
            <person name="Wang J."/>
            <person name="Zhu Y."/>
            <person name="Liu G."/>
            <person name="Chen Q."/>
            <person name="Chen Z."/>
            <person name="Lan J."/>
            <person name="Che J."/>
            <person name="Ge C."/>
            <person name="Shi H."/>
            <person name="Pan Z."/>
            <person name="Liu X."/>
        </authorList>
    </citation>
    <scope>NUCLEOTIDE SEQUENCE [LARGE SCALE GENOMIC DNA]</scope>
    <source>
        <strain evidence="3">DSM 26</strain>
    </source>
</reference>
<dbReference type="GeneID" id="66871980"/>
<dbReference type="PATRIC" id="fig|1473.5.peg.596"/>
<dbReference type="GO" id="GO:0016747">
    <property type="term" value="F:acyltransferase activity, transferring groups other than amino-acyl groups"/>
    <property type="evidence" value="ECO:0007669"/>
    <property type="project" value="InterPro"/>
</dbReference>
<dbReference type="Pfam" id="PF00583">
    <property type="entry name" value="Acetyltransf_1"/>
    <property type="match status" value="1"/>
</dbReference>
<dbReference type="PROSITE" id="PS51186">
    <property type="entry name" value="GNAT"/>
    <property type="match status" value="1"/>
</dbReference>
<dbReference type="SUPFAM" id="SSF55729">
    <property type="entry name" value="Acyl-CoA N-acyltransferases (Nat)"/>
    <property type="match status" value="1"/>
</dbReference>
<protein>
    <recommendedName>
        <fullName evidence="1">N-acetyltransferase domain-containing protein</fullName>
    </recommendedName>
</protein>
<keyword evidence="3" id="KW-1185">Reference proteome</keyword>
<dbReference type="CDD" id="cd04301">
    <property type="entry name" value="NAT_SF"/>
    <property type="match status" value="1"/>
</dbReference>
<feature type="domain" description="N-acetyltransferase" evidence="1">
    <location>
        <begin position="25"/>
        <end position="167"/>
    </location>
</feature>
<dbReference type="PANTHER" id="PTHR39173:SF1">
    <property type="entry name" value="ACETYLTRANSFERASE"/>
    <property type="match status" value="1"/>
</dbReference>
<organism evidence="2 3">
    <name type="scientific">Virgibacillus pantothenticus</name>
    <dbReference type="NCBI Taxonomy" id="1473"/>
    <lineage>
        <taxon>Bacteria</taxon>
        <taxon>Bacillati</taxon>
        <taxon>Bacillota</taxon>
        <taxon>Bacilli</taxon>
        <taxon>Bacillales</taxon>
        <taxon>Bacillaceae</taxon>
        <taxon>Virgibacillus</taxon>
    </lineage>
</organism>
<name>A0A0L0QL48_VIRPA</name>
<evidence type="ECO:0000259" key="1">
    <source>
        <dbReference type="PROSITE" id="PS51186"/>
    </source>
</evidence>
<evidence type="ECO:0000313" key="2">
    <source>
        <dbReference type="EMBL" id="KNE18983.1"/>
    </source>
</evidence>
<dbReference type="InterPro" id="IPR016181">
    <property type="entry name" value="Acyl_CoA_acyltransferase"/>
</dbReference>
<dbReference type="AlphaFoldDB" id="A0A0L0QL48"/>
<dbReference type="OrthoDB" id="9797989at2"/>
<dbReference type="PANTHER" id="PTHR39173">
    <property type="entry name" value="ACETYLTRANSFERASE"/>
    <property type="match status" value="1"/>
</dbReference>
<sequence length="167" mass="19569">MRLVKPSLKWEKEHRAYLEEWGPTRMIPSSFELTGHQTYETYLHALAERESGQEKWVPSSSYFLVNDKEKIVAMVDIRHELNDFLFQVGGHIGYGVRPSERSKGYATRILYEALQKCKELQIKQVLVTCTTDNIRSAKAILKNGGREDHPHIDEDGRETRRFWIYNE</sequence>
<proteinExistence type="predicted"/>
<dbReference type="EMBL" id="LGTO01000007">
    <property type="protein sequence ID" value="KNE18983.1"/>
    <property type="molecule type" value="Genomic_DNA"/>
</dbReference>
<gene>
    <name evidence="2" type="ORF">AFK71_10435</name>
</gene>
<dbReference type="InterPro" id="IPR000182">
    <property type="entry name" value="GNAT_dom"/>
</dbReference>